<feature type="compositionally biased region" description="Basic and acidic residues" evidence="1">
    <location>
        <begin position="259"/>
        <end position="274"/>
    </location>
</feature>
<dbReference type="Proteomes" id="UP000004367">
    <property type="component" value="Unassembled WGS sequence"/>
</dbReference>
<dbReference type="InterPro" id="IPR005182">
    <property type="entry name" value="YdbS-like_PH"/>
</dbReference>
<dbReference type="PANTHER" id="PTHR37938:SF1">
    <property type="entry name" value="BLL0215 PROTEIN"/>
    <property type="match status" value="1"/>
</dbReference>
<name>H5UW76_9MICO</name>
<keyword evidence="5" id="KW-1185">Reference proteome</keyword>
<evidence type="ECO:0000313" key="5">
    <source>
        <dbReference type="Proteomes" id="UP000004367"/>
    </source>
</evidence>
<dbReference type="AlphaFoldDB" id="H5UW76"/>
<sequence length="303" mass="33986">MVGEHRLEKYLTAGEKVVVATHRHWFAIAEPLATAAGTLLLIGLAFAAGAPAGLVQALLVGWLVVFGRAAISVWEWNDEWFVATDQRLLLIYGFIIRKVDMLPLSKVTDMTFRRSVMGRILGYGTFILESAGQDQALSDIHFIPDPNATYLRIVGTIFKTGEEEDGMPATDDPEDVGDLGDIDDLAGVGHGGRAGRRRRWWAFGRNARDDEDAWDAEEHEDDDPTSRPALRGVVVRDRGDDPDTESFDRPHPRRAHGRNPVEDHRTGRGHRDPDYAETLYSSRKGAEIDPWDEDHHGPHRRRR</sequence>
<feature type="region of interest" description="Disordered" evidence="1">
    <location>
        <begin position="213"/>
        <end position="303"/>
    </location>
</feature>
<reference evidence="4 5" key="1">
    <citation type="submission" date="2012-02" db="EMBL/GenBank/DDBJ databases">
        <title>Whole genome shotgun sequence of Mobilicoccus pelagius NBRC 104925.</title>
        <authorList>
            <person name="Yoshida Y."/>
            <person name="Hosoyama A."/>
            <person name="Tsuchikane K."/>
            <person name="Katsumata H."/>
            <person name="Yamazaki S."/>
            <person name="Fujita N."/>
        </authorList>
    </citation>
    <scope>NUCLEOTIDE SEQUENCE [LARGE SCALE GENOMIC DNA]</scope>
    <source>
        <strain evidence="4 5">NBRC 104925</strain>
    </source>
</reference>
<evidence type="ECO:0000256" key="2">
    <source>
        <dbReference type="SAM" id="Phobius"/>
    </source>
</evidence>
<protein>
    <recommendedName>
        <fullName evidence="3">YdbS-like PH domain-containing protein</fullName>
    </recommendedName>
</protein>
<feature type="compositionally biased region" description="Acidic residues" evidence="1">
    <location>
        <begin position="213"/>
        <end position="223"/>
    </location>
</feature>
<feature type="transmembrane region" description="Helical" evidence="2">
    <location>
        <begin position="25"/>
        <end position="47"/>
    </location>
</feature>
<dbReference type="eggNOG" id="COG3428">
    <property type="taxonomic scope" value="Bacteria"/>
</dbReference>
<evidence type="ECO:0000313" key="4">
    <source>
        <dbReference type="EMBL" id="GAB49984.1"/>
    </source>
</evidence>
<comment type="caution">
    <text evidence="4">The sequence shown here is derived from an EMBL/GenBank/DDBJ whole genome shotgun (WGS) entry which is preliminary data.</text>
</comment>
<keyword evidence="2" id="KW-0812">Transmembrane</keyword>
<dbReference type="EMBL" id="BAFE01000094">
    <property type="protein sequence ID" value="GAB49984.1"/>
    <property type="molecule type" value="Genomic_DNA"/>
</dbReference>
<organism evidence="4 5">
    <name type="scientific">Mobilicoccus pelagius NBRC 104925</name>
    <dbReference type="NCBI Taxonomy" id="1089455"/>
    <lineage>
        <taxon>Bacteria</taxon>
        <taxon>Bacillati</taxon>
        <taxon>Actinomycetota</taxon>
        <taxon>Actinomycetes</taxon>
        <taxon>Micrococcales</taxon>
        <taxon>Dermatophilaceae</taxon>
        <taxon>Mobilicoccus</taxon>
    </lineage>
</organism>
<dbReference type="STRING" id="1089455.MOPEL_135_02220"/>
<dbReference type="Pfam" id="PF03703">
    <property type="entry name" value="bPH_2"/>
    <property type="match status" value="1"/>
</dbReference>
<keyword evidence="2" id="KW-0472">Membrane</keyword>
<keyword evidence="2" id="KW-1133">Transmembrane helix</keyword>
<feature type="compositionally biased region" description="Basic and acidic residues" evidence="1">
    <location>
        <begin position="234"/>
        <end position="250"/>
    </location>
</feature>
<dbReference type="PANTHER" id="PTHR37938">
    <property type="entry name" value="BLL0215 PROTEIN"/>
    <property type="match status" value="1"/>
</dbReference>
<evidence type="ECO:0000256" key="1">
    <source>
        <dbReference type="SAM" id="MobiDB-lite"/>
    </source>
</evidence>
<feature type="transmembrane region" description="Helical" evidence="2">
    <location>
        <begin position="54"/>
        <end position="74"/>
    </location>
</feature>
<accession>H5UW76</accession>
<feature type="domain" description="YdbS-like PH" evidence="3">
    <location>
        <begin position="80"/>
        <end position="150"/>
    </location>
</feature>
<evidence type="ECO:0000259" key="3">
    <source>
        <dbReference type="Pfam" id="PF03703"/>
    </source>
</evidence>
<dbReference type="RefSeq" id="WP_009760641.1">
    <property type="nucleotide sequence ID" value="NZ_BAFE01000094.1"/>
</dbReference>
<proteinExistence type="predicted"/>
<gene>
    <name evidence="4" type="ORF">MOPEL_135_02220</name>
</gene>